<dbReference type="GO" id="GO:0003973">
    <property type="term" value="F:(S)-2-hydroxy-acid oxidase activity"/>
    <property type="evidence" value="ECO:0007669"/>
    <property type="project" value="UniProtKB-EC"/>
</dbReference>
<dbReference type="SUPFAM" id="SSF51905">
    <property type="entry name" value="FAD/NAD(P)-binding domain"/>
    <property type="match status" value="1"/>
</dbReference>
<evidence type="ECO:0000256" key="5">
    <source>
        <dbReference type="ARBA" id="ARBA00037941"/>
    </source>
</evidence>
<dbReference type="AlphaFoldDB" id="A0A518G784"/>
<proteinExistence type="inferred from homology"/>
<dbReference type="Pfam" id="PF01266">
    <property type="entry name" value="DAO"/>
    <property type="match status" value="1"/>
</dbReference>
<evidence type="ECO:0000313" key="7">
    <source>
        <dbReference type="EMBL" id="QDV24454.1"/>
    </source>
</evidence>
<dbReference type="Gene3D" id="3.50.50.60">
    <property type="entry name" value="FAD/NAD(P)-binding domain"/>
    <property type="match status" value="1"/>
</dbReference>
<dbReference type="EC" id="1.1.3.15" evidence="7"/>
<reference evidence="7 8" key="1">
    <citation type="submission" date="2019-02" db="EMBL/GenBank/DDBJ databases">
        <title>Deep-cultivation of Planctomycetes and their phenomic and genomic characterization uncovers novel biology.</title>
        <authorList>
            <person name="Wiegand S."/>
            <person name="Jogler M."/>
            <person name="Boedeker C."/>
            <person name="Pinto D."/>
            <person name="Vollmers J."/>
            <person name="Rivas-Marin E."/>
            <person name="Kohn T."/>
            <person name="Peeters S.H."/>
            <person name="Heuer A."/>
            <person name="Rast P."/>
            <person name="Oberbeckmann S."/>
            <person name="Bunk B."/>
            <person name="Jeske O."/>
            <person name="Meyerdierks A."/>
            <person name="Storesund J.E."/>
            <person name="Kallscheuer N."/>
            <person name="Luecker S."/>
            <person name="Lage O.M."/>
            <person name="Pohl T."/>
            <person name="Merkel B.J."/>
            <person name="Hornburger P."/>
            <person name="Mueller R.-W."/>
            <person name="Bruemmer F."/>
            <person name="Labrenz M."/>
            <person name="Spormann A.M."/>
            <person name="Op den Camp H."/>
            <person name="Overmann J."/>
            <person name="Amann R."/>
            <person name="Jetten M.S.M."/>
            <person name="Mascher T."/>
            <person name="Medema M.H."/>
            <person name="Devos D.P."/>
            <person name="Kaster A.-K."/>
            <person name="Ovreas L."/>
            <person name="Rohde M."/>
            <person name="Galperin M.Y."/>
            <person name="Jogler C."/>
        </authorList>
    </citation>
    <scope>NUCLEOTIDE SEQUENCE [LARGE SCALE GENOMIC DNA]</scope>
    <source>
        <strain evidence="7 8">Q31a</strain>
    </source>
</reference>
<feature type="domain" description="FAD dependent oxidoreductase" evidence="6">
    <location>
        <begin position="8"/>
        <end position="396"/>
    </location>
</feature>
<keyword evidence="4 7" id="KW-0560">Oxidoreductase</keyword>
<evidence type="ECO:0000256" key="1">
    <source>
        <dbReference type="ARBA" id="ARBA00001974"/>
    </source>
</evidence>
<dbReference type="GO" id="GO:0005737">
    <property type="term" value="C:cytoplasm"/>
    <property type="evidence" value="ECO:0007669"/>
    <property type="project" value="TreeGrafter"/>
</dbReference>
<dbReference type="RefSeq" id="WP_145078124.1">
    <property type="nucleotide sequence ID" value="NZ_CP036298.1"/>
</dbReference>
<dbReference type="InterPro" id="IPR036188">
    <property type="entry name" value="FAD/NAD-bd_sf"/>
</dbReference>
<evidence type="ECO:0000256" key="2">
    <source>
        <dbReference type="ARBA" id="ARBA00022630"/>
    </source>
</evidence>
<dbReference type="PANTHER" id="PTHR43104">
    <property type="entry name" value="L-2-HYDROXYGLUTARATE DEHYDROGENASE, MITOCHONDRIAL"/>
    <property type="match status" value="1"/>
</dbReference>
<keyword evidence="3" id="KW-0274">FAD</keyword>
<organism evidence="7 8">
    <name type="scientific">Aureliella helgolandensis</name>
    <dbReference type="NCBI Taxonomy" id="2527968"/>
    <lineage>
        <taxon>Bacteria</taxon>
        <taxon>Pseudomonadati</taxon>
        <taxon>Planctomycetota</taxon>
        <taxon>Planctomycetia</taxon>
        <taxon>Pirellulales</taxon>
        <taxon>Pirellulaceae</taxon>
        <taxon>Aureliella</taxon>
    </lineage>
</organism>
<dbReference type="PANTHER" id="PTHR43104:SF2">
    <property type="entry name" value="L-2-HYDROXYGLUTARATE DEHYDROGENASE, MITOCHONDRIAL"/>
    <property type="match status" value="1"/>
</dbReference>
<gene>
    <name evidence="7" type="primary">lhgO</name>
    <name evidence="7" type="ORF">Q31a_27720</name>
</gene>
<evidence type="ECO:0000256" key="4">
    <source>
        <dbReference type="ARBA" id="ARBA00023002"/>
    </source>
</evidence>
<dbReference type="NCBIfam" id="NF008726">
    <property type="entry name" value="PRK11728.1"/>
    <property type="match status" value="1"/>
</dbReference>
<sequence>MRKVNQSDFLVVGGGIVGLSTAWNLAVQYPTAAIQVLEKETQVAAHQSGRNSGVLHSGIYYKPGSLKAVTCRAGKVAMEKFCAEEQIPFETCGKIIVAVSEDEIPRLDAIVARGRENGIDCTVIDGKQIEELEPHSAGLQGIHVPEAGIVDYPAVCRRLVEKLESAGHRVTLGQQVKAIRPGPTSVEVRTTHQVFQTKFLVTCGGLYSDRLVRMSGLTPPAQIVPFRGEYFELQQERRNLCRNLIYPVPDPSFPFLGVHFTRMISGDVECGPNAVFALAREGYGWGKIRFGELFESLSYPGFIKLAGRHWKMGLGEVHRSLSKGAFVKALQRLIPEIRAADLKPCRAGVRAQALGRDGTMIDDFLWVTEARMLHVCNAPSPAATASLEIGRLITQRVSEQCE</sequence>
<comment type="similarity">
    <text evidence="5">Belongs to the L2HGDH family.</text>
</comment>
<dbReference type="OrthoDB" id="9801699at2"/>
<dbReference type="KEGG" id="ahel:Q31a_27720"/>
<keyword evidence="2" id="KW-0285">Flavoprotein</keyword>
<accession>A0A518G784</accession>
<dbReference type="EMBL" id="CP036298">
    <property type="protein sequence ID" value="QDV24454.1"/>
    <property type="molecule type" value="Genomic_DNA"/>
</dbReference>
<keyword evidence="8" id="KW-1185">Reference proteome</keyword>
<protein>
    <submittedName>
        <fullName evidence="7">L-2-hydroxyglutarate oxidase LhgO</fullName>
        <ecNumber evidence="7">1.1.3.15</ecNumber>
    </submittedName>
</protein>
<dbReference type="GO" id="GO:0047545">
    <property type="term" value="F:(S)-2-hydroxyglutarate dehydrogenase activity"/>
    <property type="evidence" value="ECO:0007669"/>
    <property type="project" value="TreeGrafter"/>
</dbReference>
<name>A0A518G784_9BACT</name>
<dbReference type="Gene3D" id="3.30.9.10">
    <property type="entry name" value="D-Amino Acid Oxidase, subunit A, domain 2"/>
    <property type="match status" value="1"/>
</dbReference>
<dbReference type="InterPro" id="IPR006076">
    <property type="entry name" value="FAD-dep_OxRdtase"/>
</dbReference>
<dbReference type="Proteomes" id="UP000318017">
    <property type="component" value="Chromosome"/>
</dbReference>
<evidence type="ECO:0000313" key="8">
    <source>
        <dbReference type="Proteomes" id="UP000318017"/>
    </source>
</evidence>
<evidence type="ECO:0000256" key="3">
    <source>
        <dbReference type="ARBA" id="ARBA00022827"/>
    </source>
</evidence>
<evidence type="ECO:0000259" key="6">
    <source>
        <dbReference type="Pfam" id="PF01266"/>
    </source>
</evidence>
<comment type="cofactor">
    <cofactor evidence="1">
        <name>FAD</name>
        <dbReference type="ChEBI" id="CHEBI:57692"/>
    </cofactor>
</comment>